<evidence type="ECO:0000313" key="9">
    <source>
        <dbReference type="EMBL" id="MFC0408567.1"/>
    </source>
</evidence>
<dbReference type="SUPFAM" id="SSF52540">
    <property type="entry name" value="P-loop containing nucleoside triphosphate hydrolases"/>
    <property type="match status" value="1"/>
</dbReference>
<dbReference type="Gene3D" id="2.40.50.100">
    <property type="match status" value="1"/>
</dbReference>
<dbReference type="InterPro" id="IPR003593">
    <property type="entry name" value="AAA+_ATPase"/>
</dbReference>
<reference evidence="9 10" key="1">
    <citation type="submission" date="2024-09" db="EMBL/GenBank/DDBJ databases">
        <authorList>
            <person name="Sun Q."/>
            <person name="Mori K."/>
        </authorList>
    </citation>
    <scope>NUCLEOTIDE SEQUENCE [LARGE SCALE GENOMIC DNA]</scope>
    <source>
        <strain evidence="9 10">TBRC 5777</strain>
    </source>
</reference>
<sequence>MTPIELQHVGKRFGATTTLRDLSLSVAAGEFVVLVGPSGCGKSTLLRIIAGIEHADTGTVSIGGRDVTALPAAKRNVAMVFQSYALYPHLSVAANIAVPLAQSRLSAAQRLPILGGVLPGTRSLREGITRDVRAAAESLGLTPLLDRRPAQLSGGQRQRVALARAMVRRPAAFLMDEPLSNLDASLRTQARREIVEIHRRVGAPTVYVTHDQEEALTMADRVAVMQGGEILQFAPPEVVYNQPADLRVASFIGSPRINLLAAEADGDGIVRVAGQAVGLRSTVHGKLTLGLRPETLVLSGTGLAATAEAVEFLGDGLLLHARLRDTAAPVILRLGPESRGEVLPGQPLHFRFDAARALLFDTLGRRVPASTLTEPLLLV</sequence>
<dbReference type="Proteomes" id="UP001589865">
    <property type="component" value="Unassembled WGS sequence"/>
</dbReference>
<dbReference type="InterPro" id="IPR008995">
    <property type="entry name" value="Mo/tungstate-bd_C_term_dom"/>
</dbReference>
<organism evidence="9 10">
    <name type="scientific">Roseomonas elaeocarpi</name>
    <dbReference type="NCBI Taxonomy" id="907779"/>
    <lineage>
        <taxon>Bacteria</taxon>
        <taxon>Pseudomonadati</taxon>
        <taxon>Pseudomonadota</taxon>
        <taxon>Alphaproteobacteria</taxon>
        <taxon>Acetobacterales</taxon>
        <taxon>Roseomonadaceae</taxon>
        <taxon>Roseomonas</taxon>
    </lineage>
</organism>
<name>A0ABV6JS70_9PROT</name>
<dbReference type="Pfam" id="PF00005">
    <property type="entry name" value="ABC_tran"/>
    <property type="match status" value="1"/>
</dbReference>
<proteinExistence type="inferred from homology"/>
<keyword evidence="5 9" id="KW-0067">ATP-binding</keyword>
<accession>A0ABV6JS70</accession>
<evidence type="ECO:0000256" key="5">
    <source>
        <dbReference type="ARBA" id="ARBA00022840"/>
    </source>
</evidence>
<keyword evidence="3" id="KW-1003">Cell membrane</keyword>
<protein>
    <submittedName>
        <fullName evidence="9">ABC transporter ATP-binding protein</fullName>
    </submittedName>
</protein>
<keyword evidence="7" id="KW-0472">Membrane</keyword>
<dbReference type="InterPro" id="IPR012340">
    <property type="entry name" value="NA-bd_OB-fold"/>
</dbReference>
<gene>
    <name evidence="9" type="ORF">ACFFGY_09930</name>
</gene>
<dbReference type="RefSeq" id="WP_377044318.1">
    <property type="nucleotide sequence ID" value="NZ_JBHLUN010000006.1"/>
</dbReference>
<keyword evidence="4" id="KW-0547">Nucleotide-binding</keyword>
<evidence type="ECO:0000256" key="3">
    <source>
        <dbReference type="ARBA" id="ARBA00022475"/>
    </source>
</evidence>
<dbReference type="PANTHER" id="PTHR43875">
    <property type="entry name" value="MALTODEXTRIN IMPORT ATP-BINDING PROTEIN MSMX"/>
    <property type="match status" value="1"/>
</dbReference>
<dbReference type="PROSITE" id="PS00211">
    <property type="entry name" value="ABC_TRANSPORTER_1"/>
    <property type="match status" value="1"/>
</dbReference>
<evidence type="ECO:0000256" key="4">
    <source>
        <dbReference type="ARBA" id="ARBA00022741"/>
    </source>
</evidence>
<evidence type="ECO:0000259" key="8">
    <source>
        <dbReference type="PROSITE" id="PS50893"/>
    </source>
</evidence>
<keyword evidence="6" id="KW-1278">Translocase</keyword>
<evidence type="ECO:0000256" key="7">
    <source>
        <dbReference type="ARBA" id="ARBA00023136"/>
    </source>
</evidence>
<evidence type="ECO:0000256" key="6">
    <source>
        <dbReference type="ARBA" id="ARBA00022967"/>
    </source>
</evidence>
<evidence type="ECO:0000313" key="10">
    <source>
        <dbReference type="Proteomes" id="UP001589865"/>
    </source>
</evidence>
<dbReference type="SMART" id="SM00382">
    <property type="entry name" value="AAA"/>
    <property type="match status" value="1"/>
</dbReference>
<dbReference type="InterPro" id="IPR013611">
    <property type="entry name" value="Transp-assoc_OB_typ2"/>
</dbReference>
<dbReference type="InterPro" id="IPR047641">
    <property type="entry name" value="ABC_transpr_MalK/UgpC-like"/>
</dbReference>
<dbReference type="InterPro" id="IPR017871">
    <property type="entry name" value="ABC_transporter-like_CS"/>
</dbReference>
<keyword evidence="10" id="KW-1185">Reference proteome</keyword>
<feature type="domain" description="ABC transporter" evidence="8">
    <location>
        <begin position="4"/>
        <end position="252"/>
    </location>
</feature>
<comment type="caution">
    <text evidence="9">The sequence shown here is derived from an EMBL/GenBank/DDBJ whole genome shotgun (WGS) entry which is preliminary data.</text>
</comment>
<dbReference type="InterPro" id="IPR027417">
    <property type="entry name" value="P-loop_NTPase"/>
</dbReference>
<dbReference type="PROSITE" id="PS50893">
    <property type="entry name" value="ABC_TRANSPORTER_2"/>
    <property type="match status" value="1"/>
</dbReference>
<dbReference type="GO" id="GO:0005524">
    <property type="term" value="F:ATP binding"/>
    <property type="evidence" value="ECO:0007669"/>
    <property type="project" value="UniProtKB-KW"/>
</dbReference>
<comment type="similarity">
    <text evidence="1">Belongs to the ABC transporter superfamily.</text>
</comment>
<evidence type="ECO:0000256" key="1">
    <source>
        <dbReference type="ARBA" id="ARBA00005417"/>
    </source>
</evidence>
<dbReference type="Pfam" id="PF08402">
    <property type="entry name" value="TOBE_2"/>
    <property type="match status" value="1"/>
</dbReference>
<dbReference type="SUPFAM" id="SSF50331">
    <property type="entry name" value="MOP-like"/>
    <property type="match status" value="1"/>
</dbReference>
<dbReference type="InterPro" id="IPR003439">
    <property type="entry name" value="ABC_transporter-like_ATP-bd"/>
</dbReference>
<dbReference type="EMBL" id="JBHLUN010000006">
    <property type="protein sequence ID" value="MFC0408567.1"/>
    <property type="molecule type" value="Genomic_DNA"/>
</dbReference>
<dbReference type="PANTHER" id="PTHR43875:SF15">
    <property type="entry name" value="TREHALOSE IMPORT ATP-BINDING PROTEIN SUGC"/>
    <property type="match status" value="1"/>
</dbReference>
<keyword evidence="2" id="KW-0813">Transport</keyword>
<dbReference type="Gene3D" id="3.40.50.300">
    <property type="entry name" value="P-loop containing nucleotide triphosphate hydrolases"/>
    <property type="match status" value="1"/>
</dbReference>
<dbReference type="Gene3D" id="2.40.50.140">
    <property type="entry name" value="Nucleic acid-binding proteins"/>
    <property type="match status" value="1"/>
</dbReference>
<evidence type="ECO:0000256" key="2">
    <source>
        <dbReference type="ARBA" id="ARBA00022448"/>
    </source>
</evidence>